<keyword evidence="3" id="KW-0378">Hydrolase</keyword>
<feature type="chain" id="PRO_5028944344" evidence="1">
    <location>
        <begin position="30"/>
        <end position="287"/>
    </location>
</feature>
<dbReference type="OrthoDB" id="9814966at2"/>
<evidence type="ECO:0000256" key="1">
    <source>
        <dbReference type="SAM" id="SignalP"/>
    </source>
</evidence>
<dbReference type="InterPro" id="IPR006311">
    <property type="entry name" value="TAT_signal"/>
</dbReference>
<evidence type="ECO:0000259" key="2">
    <source>
        <dbReference type="Pfam" id="PF12697"/>
    </source>
</evidence>
<dbReference type="AlphaFoldDB" id="A0A7G1P2E2"/>
<dbReference type="PANTHER" id="PTHR37017">
    <property type="entry name" value="AB HYDROLASE-1 DOMAIN-CONTAINING PROTEIN-RELATED"/>
    <property type="match status" value="1"/>
</dbReference>
<dbReference type="Pfam" id="PF12697">
    <property type="entry name" value="Abhydrolase_6"/>
    <property type="match status" value="1"/>
</dbReference>
<dbReference type="PROSITE" id="PS51318">
    <property type="entry name" value="TAT"/>
    <property type="match status" value="1"/>
</dbReference>
<accession>A0A7G1P2E2</accession>
<dbReference type="InterPro" id="IPR000073">
    <property type="entry name" value="AB_hydrolase_1"/>
</dbReference>
<feature type="domain" description="AB hydrolase-1" evidence="2">
    <location>
        <begin position="53"/>
        <end position="274"/>
    </location>
</feature>
<keyword evidence="1" id="KW-0732">Signal</keyword>
<dbReference type="InterPro" id="IPR052897">
    <property type="entry name" value="Sec-Metab_Biosynth_Hydrolase"/>
</dbReference>
<dbReference type="RefSeq" id="WP_107099954.1">
    <property type="nucleotide sequence ID" value="NZ_AP023440.1"/>
</dbReference>
<dbReference type="Gene3D" id="3.40.50.1820">
    <property type="entry name" value="alpha/beta hydrolase"/>
    <property type="match status" value="1"/>
</dbReference>
<protein>
    <submittedName>
        <fullName evidence="3">Alpha/beta hydrolase</fullName>
    </submittedName>
</protein>
<dbReference type="EMBL" id="AP023440">
    <property type="protein sequence ID" value="BCL27235.1"/>
    <property type="molecule type" value="Genomic_DNA"/>
</dbReference>
<evidence type="ECO:0000313" key="3">
    <source>
        <dbReference type="EMBL" id="BCL27235.1"/>
    </source>
</evidence>
<evidence type="ECO:0000313" key="4">
    <source>
        <dbReference type="Proteomes" id="UP000516444"/>
    </source>
</evidence>
<dbReference type="InterPro" id="IPR029058">
    <property type="entry name" value="AB_hydrolase_fold"/>
</dbReference>
<sequence length="287" mass="29681">MNSSFSRRSVTVSMLAGAAALGTAGIAHSASGAARPAPADQGKSKGRGPLPTIVLVHGAFADASSWSAVVGKLLRQGHRVVAPPVPLRGLATDAAYVRSVLDSIEGPVVLVGHSYGGSVISHAAEGASQVKALVYVAAFVPEVGESALSLTGKYPGSTLERATTTQHYPLSGGGQGEELVIRQDLFRQQFAAGVPVTTARTMAVGQRPIAVAALQERATTAAWKKLPSWYLIATEDRNIPPAAQRWMAARAKAHTVSVHAPHAAAVSDPHAVSELILRAAHAVRSAH</sequence>
<dbReference type="GO" id="GO:0016787">
    <property type="term" value="F:hydrolase activity"/>
    <property type="evidence" value="ECO:0007669"/>
    <property type="project" value="UniProtKB-KW"/>
</dbReference>
<keyword evidence="4" id="KW-1185">Reference proteome</keyword>
<dbReference type="SUPFAM" id="SSF53474">
    <property type="entry name" value="alpha/beta-Hydrolases"/>
    <property type="match status" value="1"/>
</dbReference>
<organism evidence="3 4">
    <name type="scientific">Streptomyces aurantiacus</name>
    <dbReference type="NCBI Taxonomy" id="47760"/>
    <lineage>
        <taxon>Bacteria</taxon>
        <taxon>Bacillati</taxon>
        <taxon>Actinomycetota</taxon>
        <taxon>Actinomycetes</taxon>
        <taxon>Kitasatosporales</taxon>
        <taxon>Streptomycetaceae</taxon>
        <taxon>Streptomyces</taxon>
        <taxon>Streptomyces aurantiacus group</taxon>
    </lineage>
</organism>
<gene>
    <name evidence="3" type="ORF">GCM10017557_20940</name>
</gene>
<dbReference type="KEGG" id="sgm:GCM10017557_20940"/>
<dbReference type="PANTHER" id="PTHR37017:SF11">
    <property type="entry name" value="ESTERASE_LIPASE_THIOESTERASE DOMAIN-CONTAINING PROTEIN"/>
    <property type="match status" value="1"/>
</dbReference>
<reference evidence="3 4" key="1">
    <citation type="journal article" date="2014" name="Int. J. Syst. Evol. Microbiol.">
        <title>Complete genome sequence of Corynebacterium casei LMG S-19264T (=DSM 44701T), isolated from a smear-ripened cheese.</title>
        <authorList>
            <consortium name="US DOE Joint Genome Institute (JGI-PGF)"/>
            <person name="Walter F."/>
            <person name="Albersmeier A."/>
            <person name="Kalinowski J."/>
            <person name="Ruckert C."/>
        </authorList>
    </citation>
    <scope>NUCLEOTIDE SEQUENCE [LARGE SCALE GENOMIC DNA]</scope>
    <source>
        <strain evidence="3 4">JCM 4677</strain>
    </source>
</reference>
<feature type="signal peptide" evidence="1">
    <location>
        <begin position="1"/>
        <end position="29"/>
    </location>
</feature>
<dbReference type="Proteomes" id="UP000516444">
    <property type="component" value="Chromosome"/>
</dbReference>
<proteinExistence type="predicted"/>
<name>A0A7G1P2E2_9ACTN</name>